<accession>A0AAD4GE83</accession>
<evidence type="ECO:0000313" key="1">
    <source>
        <dbReference type="EMBL" id="KAF8439484.1"/>
    </source>
</evidence>
<name>A0AAD4GE83_BOLED</name>
<dbReference type="PROSITE" id="PS51257">
    <property type="entry name" value="PROKAR_LIPOPROTEIN"/>
    <property type="match status" value="1"/>
</dbReference>
<dbReference type="EMBL" id="WHUW01000014">
    <property type="protein sequence ID" value="KAF8439484.1"/>
    <property type="molecule type" value="Genomic_DNA"/>
</dbReference>
<comment type="caution">
    <text evidence="1">The sequence shown here is derived from an EMBL/GenBank/DDBJ whole genome shotgun (WGS) entry which is preliminary data.</text>
</comment>
<dbReference type="AlphaFoldDB" id="A0AAD4GE83"/>
<evidence type="ECO:0000313" key="2">
    <source>
        <dbReference type="Proteomes" id="UP001194468"/>
    </source>
</evidence>
<proteinExistence type="predicted"/>
<gene>
    <name evidence="1" type="ORF">L210DRAFT_934954</name>
</gene>
<keyword evidence="2" id="KW-1185">Reference proteome</keyword>
<reference evidence="1" key="1">
    <citation type="submission" date="2019-10" db="EMBL/GenBank/DDBJ databases">
        <authorList>
            <consortium name="DOE Joint Genome Institute"/>
            <person name="Kuo A."/>
            <person name="Miyauchi S."/>
            <person name="Kiss E."/>
            <person name="Drula E."/>
            <person name="Kohler A."/>
            <person name="Sanchez-Garcia M."/>
            <person name="Andreopoulos B."/>
            <person name="Barry K.W."/>
            <person name="Bonito G."/>
            <person name="Buee M."/>
            <person name="Carver A."/>
            <person name="Chen C."/>
            <person name="Cichocki N."/>
            <person name="Clum A."/>
            <person name="Culley D."/>
            <person name="Crous P.W."/>
            <person name="Fauchery L."/>
            <person name="Girlanda M."/>
            <person name="Hayes R."/>
            <person name="Keri Z."/>
            <person name="LaButti K."/>
            <person name="Lipzen A."/>
            <person name="Lombard V."/>
            <person name="Magnuson J."/>
            <person name="Maillard F."/>
            <person name="Morin E."/>
            <person name="Murat C."/>
            <person name="Nolan M."/>
            <person name="Ohm R."/>
            <person name="Pangilinan J."/>
            <person name="Pereira M."/>
            <person name="Perotto S."/>
            <person name="Peter M."/>
            <person name="Riley R."/>
            <person name="Sitrit Y."/>
            <person name="Stielow B."/>
            <person name="Szollosi G."/>
            <person name="Zifcakova L."/>
            <person name="Stursova M."/>
            <person name="Spatafora J.W."/>
            <person name="Tedersoo L."/>
            <person name="Vaario L.-M."/>
            <person name="Yamada A."/>
            <person name="Yan M."/>
            <person name="Wang P."/>
            <person name="Xu J."/>
            <person name="Bruns T."/>
            <person name="Baldrian P."/>
            <person name="Vilgalys R."/>
            <person name="Henrissat B."/>
            <person name="Grigoriev I.V."/>
            <person name="Hibbett D."/>
            <person name="Nagy L.G."/>
            <person name="Martin F.M."/>
        </authorList>
    </citation>
    <scope>NUCLEOTIDE SEQUENCE</scope>
    <source>
        <strain evidence="1">BED1</strain>
    </source>
</reference>
<reference evidence="1" key="2">
    <citation type="journal article" date="2020" name="Nat. Commun.">
        <title>Large-scale genome sequencing of mycorrhizal fungi provides insights into the early evolution of symbiotic traits.</title>
        <authorList>
            <person name="Miyauchi S."/>
            <person name="Kiss E."/>
            <person name="Kuo A."/>
            <person name="Drula E."/>
            <person name="Kohler A."/>
            <person name="Sanchez-Garcia M."/>
            <person name="Morin E."/>
            <person name="Andreopoulos B."/>
            <person name="Barry K.W."/>
            <person name="Bonito G."/>
            <person name="Buee M."/>
            <person name="Carver A."/>
            <person name="Chen C."/>
            <person name="Cichocki N."/>
            <person name="Clum A."/>
            <person name="Culley D."/>
            <person name="Crous P.W."/>
            <person name="Fauchery L."/>
            <person name="Girlanda M."/>
            <person name="Hayes R.D."/>
            <person name="Keri Z."/>
            <person name="LaButti K."/>
            <person name="Lipzen A."/>
            <person name="Lombard V."/>
            <person name="Magnuson J."/>
            <person name="Maillard F."/>
            <person name="Murat C."/>
            <person name="Nolan M."/>
            <person name="Ohm R.A."/>
            <person name="Pangilinan J."/>
            <person name="Pereira M.F."/>
            <person name="Perotto S."/>
            <person name="Peter M."/>
            <person name="Pfister S."/>
            <person name="Riley R."/>
            <person name="Sitrit Y."/>
            <person name="Stielow J.B."/>
            <person name="Szollosi G."/>
            <person name="Zifcakova L."/>
            <person name="Stursova M."/>
            <person name="Spatafora J.W."/>
            <person name="Tedersoo L."/>
            <person name="Vaario L.M."/>
            <person name="Yamada A."/>
            <person name="Yan M."/>
            <person name="Wang P."/>
            <person name="Xu J."/>
            <person name="Bruns T."/>
            <person name="Baldrian P."/>
            <person name="Vilgalys R."/>
            <person name="Dunand C."/>
            <person name="Henrissat B."/>
            <person name="Grigoriev I.V."/>
            <person name="Hibbett D."/>
            <person name="Nagy L.G."/>
            <person name="Martin F.M."/>
        </authorList>
    </citation>
    <scope>NUCLEOTIDE SEQUENCE</scope>
    <source>
        <strain evidence="1">BED1</strain>
    </source>
</reference>
<organism evidence="1 2">
    <name type="scientific">Boletus edulis BED1</name>
    <dbReference type="NCBI Taxonomy" id="1328754"/>
    <lineage>
        <taxon>Eukaryota</taxon>
        <taxon>Fungi</taxon>
        <taxon>Dikarya</taxon>
        <taxon>Basidiomycota</taxon>
        <taxon>Agaricomycotina</taxon>
        <taxon>Agaricomycetes</taxon>
        <taxon>Agaricomycetidae</taxon>
        <taxon>Boletales</taxon>
        <taxon>Boletineae</taxon>
        <taxon>Boletaceae</taxon>
        <taxon>Boletoideae</taxon>
        <taxon>Boletus</taxon>
    </lineage>
</organism>
<dbReference type="Proteomes" id="UP001194468">
    <property type="component" value="Unassembled WGS sequence"/>
</dbReference>
<sequence length="109" mass="12764">MQPRKHIHIAFKTISTPIIWISCQWEFINDIRGAAVGKFYNYQNGTWKHILHCDGSDTNAMFVVQTLNKIDVVSDWPKVLWGPWDYIKQGKMLCNQLGLCRELPTWTQK</sequence>
<protein>
    <submittedName>
        <fullName evidence="1">Uncharacterized protein</fullName>
    </submittedName>
</protein>